<organism evidence="2 3">
    <name type="scientific">Streptomyces lannensis</name>
    <dbReference type="NCBI Taxonomy" id="766498"/>
    <lineage>
        <taxon>Bacteria</taxon>
        <taxon>Bacillati</taxon>
        <taxon>Actinomycetota</taxon>
        <taxon>Actinomycetes</taxon>
        <taxon>Kitasatosporales</taxon>
        <taxon>Streptomycetaceae</taxon>
        <taxon>Streptomyces</taxon>
    </lineage>
</organism>
<reference evidence="3" key="1">
    <citation type="journal article" date="2019" name="Int. J. Syst. Evol. Microbiol.">
        <title>The Global Catalogue of Microorganisms (GCM) 10K type strain sequencing project: providing services to taxonomists for standard genome sequencing and annotation.</title>
        <authorList>
            <consortium name="The Broad Institute Genomics Platform"/>
            <consortium name="The Broad Institute Genome Sequencing Center for Infectious Disease"/>
            <person name="Wu L."/>
            <person name="Ma J."/>
        </authorList>
    </citation>
    <scope>NUCLEOTIDE SEQUENCE [LARGE SCALE GENOMIC DNA]</scope>
    <source>
        <strain evidence="3">JCM 16578</strain>
    </source>
</reference>
<gene>
    <name evidence="2" type="ORF">GCM10022207_84370</name>
</gene>
<evidence type="ECO:0000313" key="2">
    <source>
        <dbReference type="EMBL" id="GAA3902425.1"/>
    </source>
</evidence>
<accession>A0ABP7LJP2</accession>
<keyword evidence="3" id="KW-1185">Reference proteome</keyword>
<dbReference type="RefSeq" id="WP_345554113.1">
    <property type="nucleotide sequence ID" value="NZ_BAAAZA010000050.1"/>
</dbReference>
<evidence type="ECO:0008006" key="4">
    <source>
        <dbReference type="Google" id="ProtNLM"/>
    </source>
</evidence>
<dbReference type="Proteomes" id="UP001501563">
    <property type="component" value="Unassembled WGS sequence"/>
</dbReference>
<sequence length="82" mass="9113">MTLEGAGRAKIRGDSFRAHWRITELIRQCGAPSPGVVCLDDGPEFTALAEQVRAALQRKPRKEPDLARHDRRVLCEGRAAPH</sequence>
<dbReference type="EMBL" id="BAAAZA010000050">
    <property type="protein sequence ID" value="GAA3902425.1"/>
    <property type="molecule type" value="Genomic_DNA"/>
</dbReference>
<evidence type="ECO:0000313" key="3">
    <source>
        <dbReference type="Proteomes" id="UP001501563"/>
    </source>
</evidence>
<proteinExistence type="predicted"/>
<comment type="caution">
    <text evidence="2">The sequence shown here is derived from an EMBL/GenBank/DDBJ whole genome shotgun (WGS) entry which is preliminary data.</text>
</comment>
<name>A0ABP7LJP2_9ACTN</name>
<feature type="region of interest" description="Disordered" evidence="1">
    <location>
        <begin position="59"/>
        <end position="82"/>
    </location>
</feature>
<evidence type="ECO:0000256" key="1">
    <source>
        <dbReference type="SAM" id="MobiDB-lite"/>
    </source>
</evidence>
<protein>
    <recommendedName>
        <fullName evidence="4">Transposase</fullName>
    </recommendedName>
</protein>
<feature type="compositionally biased region" description="Basic and acidic residues" evidence="1">
    <location>
        <begin position="62"/>
        <end position="75"/>
    </location>
</feature>